<feature type="transmembrane region" description="Helical" evidence="7">
    <location>
        <begin position="191"/>
        <end position="211"/>
    </location>
</feature>
<feature type="transmembrane region" description="Helical" evidence="7">
    <location>
        <begin position="492"/>
        <end position="519"/>
    </location>
</feature>
<protein>
    <submittedName>
        <fullName evidence="9">MFS transporter-like protein</fullName>
    </submittedName>
</protein>
<evidence type="ECO:0000256" key="3">
    <source>
        <dbReference type="ARBA" id="ARBA00022692"/>
    </source>
</evidence>
<dbReference type="PANTHER" id="PTHR23506:SF23">
    <property type="entry name" value="GH10249P"/>
    <property type="match status" value="1"/>
</dbReference>
<evidence type="ECO:0000313" key="10">
    <source>
        <dbReference type="Proteomes" id="UP000700596"/>
    </source>
</evidence>
<organism evidence="9 10">
    <name type="scientific">Dendryphion nanum</name>
    <dbReference type="NCBI Taxonomy" id="256645"/>
    <lineage>
        <taxon>Eukaryota</taxon>
        <taxon>Fungi</taxon>
        <taxon>Dikarya</taxon>
        <taxon>Ascomycota</taxon>
        <taxon>Pezizomycotina</taxon>
        <taxon>Dothideomycetes</taxon>
        <taxon>Pleosporomycetidae</taxon>
        <taxon>Pleosporales</taxon>
        <taxon>Torulaceae</taxon>
        <taxon>Dendryphion</taxon>
    </lineage>
</organism>
<name>A0A9P9EK16_9PLEO</name>
<feature type="transmembrane region" description="Helical" evidence="7">
    <location>
        <begin position="462"/>
        <end position="486"/>
    </location>
</feature>
<dbReference type="InterPro" id="IPR050930">
    <property type="entry name" value="MFS_Vesicular_Transporter"/>
</dbReference>
<evidence type="ECO:0000256" key="2">
    <source>
        <dbReference type="ARBA" id="ARBA00022448"/>
    </source>
</evidence>
<evidence type="ECO:0000256" key="7">
    <source>
        <dbReference type="SAM" id="Phobius"/>
    </source>
</evidence>
<dbReference type="PROSITE" id="PS50850">
    <property type="entry name" value="MFS"/>
    <property type="match status" value="1"/>
</dbReference>
<evidence type="ECO:0000313" key="9">
    <source>
        <dbReference type="EMBL" id="KAH7138537.1"/>
    </source>
</evidence>
<dbReference type="GO" id="GO:0022857">
    <property type="term" value="F:transmembrane transporter activity"/>
    <property type="evidence" value="ECO:0007669"/>
    <property type="project" value="InterPro"/>
</dbReference>
<feature type="domain" description="Major facilitator superfamily (MFS) profile" evidence="8">
    <location>
        <begin position="32"/>
        <end position="518"/>
    </location>
</feature>
<dbReference type="Gene3D" id="1.20.1250.20">
    <property type="entry name" value="MFS general substrate transporter like domains"/>
    <property type="match status" value="2"/>
</dbReference>
<proteinExistence type="predicted"/>
<dbReference type="InterPro" id="IPR036259">
    <property type="entry name" value="MFS_trans_sf"/>
</dbReference>
<keyword evidence="3 7" id="KW-0812">Transmembrane</keyword>
<dbReference type="CDD" id="cd17325">
    <property type="entry name" value="MFS_MdtG_SLC18_like"/>
    <property type="match status" value="1"/>
</dbReference>
<keyword evidence="10" id="KW-1185">Reference proteome</keyword>
<feature type="transmembrane region" description="Helical" evidence="7">
    <location>
        <begin position="69"/>
        <end position="93"/>
    </location>
</feature>
<feature type="transmembrane region" description="Helical" evidence="7">
    <location>
        <begin position="31"/>
        <end position="57"/>
    </location>
</feature>
<dbReference type="OrthoDB" id="5086884at2759"/>
<dbReference type="EMBL" id="JAGMWT010000001">
    <property type="protein sequence ID" value="KAH7138537.1"/>
    <property type="molecule type" value="Genomic_DNA"/>
</dbReference>
<dbReference type="PANTHER" id="PTHR23506">
    <property type="entry name" value="GH10249P"/>
    <property type="match status" value="1"/>
</dbReference>
<feature type="transmembrane region" description="Helical" evidence="7">
    <location>
        <begin position="349"/>
        <end position="372"/>
    </location>
</feature>
<comment type="caution">
    <text evidence="9">The sequence shown here is derived from an EMBL/GenBank/DDBJ whole genome shotgun (WGS) entry which is preliminary data.</text>
</comment>
<gene>
    <name evidence="9" type="ORF">B0J11DRAFT_514675</name>
</gene>
<evidence type="ECO:0000256" key="4">
    <source>
        <dbReference type="ARBA" id="ARBA00022989"/>
    </source>
</evidence>
<feature type="transmembrane region" description="Helical" evidence="7">
    <location>
        <begin position="415"/>
        <end position="441"/>
    </location>
</feature>
<evidence type="ECO:0000259" key="8">
    <source>
        <dbReference type="PROSITE" id="PS50850"/>
    </source>
</evidence>
<accession>A0A9P9EK16</accession>
<sequence length="523" mass="55910">MVSCTSLLATLRQKEDTSPPWMLSVRSSDTFIIGTIALAVFTDMFLYGVIVPVIPFALEERSNVEAGRVQYYVSVLIAIYGASLLAFSPLCGWLADRSSSRRSPLLVGLFALLGSTVLLNLGSRIGVWVVARILQGASAAVVWVVGLALLADTVPQESLAQAMGYVSMGMSLGILIAPMLGGVVFDRAGYNAVFGMCYALIGIDIVLRLLLVEKKVARRWASEVERRTSEVGNAVEGPMNDVSRDEGPTGAQQKRHEENTRPVAQEPLTRQGIEKGKTITSQQSEPINACSASHPAGEAMHARLRDRMPPLLSLLYSRRLLSALFGSIIQAALLTSFDSVLTLHAVRIFGWSATGASLLFLPLVIPTFLAPVFGWLSDRIGGRYPAALGFLLATPPLVCLRFVDENTRKDKVLLCALLALTGLTLSLTFPAMMAEISRVAVAKEETILKRGGKGFGPGGAYAQAYALFNVAFAAGCMVGPLLAGFVVEKDGWGVMAGVLGGLSAVTAIPTFLWLGGWVFGKSR</sequence>
<evidence type="ECO:0000256" key="6">
    <source>
        <dbReference type="SAM" id="MobiDB-lite"/>
    </source>
</evidence>
<reference evidence="9" key="1">
    <citation type="journal article" date="2021" name="Nat. Commun.">
        <title>Genetic determinants of endophytism in the Arabidopsis root mycobiome.</title>
        <authorList>
            <person name="Mesny F."/>
            <person name="Miyauchi S."/>
            <person name="Thiergart T."/>
            <person name="Pickel B."/>
            <person name="Atanasova L."/>
            <person name="Karlsson M."/>
            <person name="Huettel B."/>
            <person name="Barry K.W."/>
            <person name="Haridas S."/>
            <person name="Chen C."/>
            <person name="Bauer D."/>
            <person name="Andreopoulos W."/>
            <person name="Pangilinan J."/>
            <person name="LaButti K."/>
            <person name="Riley R."/>
            <person name="Lipzen A."/>
            <person name="Clum A."/>
            <person name="Drula E."/>
            <person name="Henrissat B."/>
            <person name="Kohler A."/>
            <person name="Grigoriev I.V."/>
            <person name="Martin F.M."/>
            <person name="Hacquard S."/>
        </authorList>
    </citation>
    <scope>NUCLEOTIDE SEQUENCE</scope>
    <source>
        <strain evidence="9">MPI-CAGE-CH-0243</strain>
    </source>
</reference>
<keyword evidence="4 7" id="KW-1133">Transmembrane helix</keyword>
<dbReference type="Pfam" id="PF07690">
    <property type="entry name" value="MFS_1"/>
    <property type="match status" value="2"/>
</dbReference>
<keyword evidence="5 7" id="KW-0472">Membrane</keyword>
<feature type="transmembrane region" description="Helical" evidence="7">
    <location>
        <begin position="105"/>
        <end position="123"/>
    </location>
</feature>
<dbReference type="InterPro" id="IPR020846">
    <property type="entry name" value="MFS_dom"/>
</dbReference>
<feature type="transmembrane region" description="Helical" evidence="7">
    <location>
        <begin position="129"/>
        <end position="150"/>
    </location>
</feature>
<feature type="transmembrane region" description="Helical" evidence="7">
    <location>
        <begin position="384"/>
        <end position="403"/>
    </location>
</feature>
<evidence type="ECO:0000256" key="5">
    <source>
        <dbReference type="ARBA" id="ARBA00023136"/>
    </source>
</evidence>
<keyword evidence="2" id="KW-0813">Transport</keyword>
<dbReference type="AlphaFoldDB" id="A0A9P9EK16"/>
<dbReference type="InterPro" id="IPR011701">
    <property type="entry name" value="MFS"/>
</dbReference>
<dbReference type="Proteomes" id="UP000700596">
    <property type="component" value="Unassembled WGS sequence"/>
</dbReference>
<dbReference type="SUPFAM" id="SSF103473">
    <property type="entry name" value="MFS general substrate transporter"/>
    <property type="match status" value="1"/>
</dbReference>
<feature type="region of interest" description="Disordered" evidence="6">
    <location>
        <begin position="227"/>
        <end position="292"/>
    </location>
</feature>
<feature type="transmembrane region" description="Helical" evidence="7">
    <location>
        <begin position="162"/>
        <end position="185"/>
    </location>
</feature>
<comment type="subcellular location">
    <subcellularLocation>
        <location evidence="1">Membrane</location>
        <topology evidence="1">Multi-pass membrane protein</topology>
    </subcellularLocation>
</comment>
<dbReference type="GO" id="GO:0016020">
    <property type="term" value="C:membrane"/>
    <property type="evidence" value="ECO:0007669"/>
    <property type="project" value="UniProtKB-SubCell"/>
</dbReference>
<evidence type="ECO:0000256" key="1">
    <source>
        <dbReference type="ARBA" id="ARBA00004141"/>
    </source>
</evidence>